<protein>
    <recommendedName>
        <fullName evidence="3">Short chain dehydrogenase</fullName>
    </recommendedName>
</protein>
<dbReference type="EMBL" id="BMOB01000004">
    <property type="protein sequence ID" value="GGI84042.1"/>
    <property type="molecule type" value="Genomic_DNA"/>
</dbReference>
<evidence type="ECO:0008006" key="3">
    <source>
        <dbReference type="Google" id="ProtNLM"/>
    </source>
</evidence>
<gene>
    <name evidence="1" type="ORF">GCM10007966_10870</name>
</gene>
<dbReference type="Proteomes" id="UP000630149">
    <property type="component" value="Unassembled WGS sequence"/>
</dbReference>
<dbReference type="RefSeq" id="WP_131776510.1">
    <property type="nucleotide sequence ID" value="NZ_BMOB01000004.1"/>
</dbReference>
<dbReference type="Gene3D" id="3.40.50.720">
    <property type="entry name" value="NAD(P)-binding Rossmann-like Domain"/>
    <property type="match status" value="1"/>
</dbReference>
<proteinExistence type="predicted"/>
<keyword evidence="2" id="KW-1185">Reference proteome</keyword>
<evidence type="ECO:0000313" key="1">
    <source>
        <dbReference type="EMBL" id="GGI84042.1"/>
    </source>
</evidence>
<evidence type="ECO:0000313" key="2">
    <source>
        <dbReference type="Proteomes" id="UP000630149"/>
    </source>
</evidence>
<name>A0A917JTE4_9GAMM</name>
<organism evidence="1 2">
    <name type="scientific">Legionella impletisoli</name>
    <dbReference type="NCBI Taxonomy" id="343510"/>
    <lineage>
        <taxon>Bacteria</taxon>
        <taxon>Pseudomonadati</taxon>
        <taxon>Pseudomonadota</taxon>
        <taxon>Gammaproteobacteria</taxon>
        <taxon>Legionellales</taxon>
        <taxon>Legionellaceae</taxon>
        <taxon>Legionella</taxon>
    </lineage>
</organism>
<accession>A0A917JTE4</accession>
<comment type="caution">
    <text evidence="1">The sequence shown here is derived from an EMBL/GenBank/DDBJ whole genome shotgun (WGS) entry which is preliminary data.</text>
</comment>
<dbReference type="SUPFAM" id="SSF51735">
    <property type="entry name" value="NAD(P)-binding Rossmann-fold domains"/>
    <property type="match status" value="1"/>
</dbReference>
<dbReference type="InterPro" id="IPR036291">
    <property type="entry name" value="NAD(P)-bd_dom_sf"/>
</dbReference>
<dbReference type="AlphaFoldDB" id="A0A917JTE4"/>
<sequence>MVNSAVEGFVQAAALEMPRGIRMNAVSPALLEESAKAYSERCPGFEPVSSKKVARAYRKSIYGIQTGQIFFVD</sequence>
<reference evidence="1" key="2">
    <citation type="submission" date="2020-09" db="EMBL/GenBank/DDBJ databases">
        <authorList>
            <person name="Sun Q."/>
            <person name="Ohkuma M."/>
        </authorList>
    </citation>
    <scope>NUCLEOTIDE SEQUENCE</scope>
    <source>
        <strain evidence="1">JCM 13919</strain>
    </source>
</reference>
<reference evidence="1" key="1">
    <citation type="journal article" date="2014" name="Int. J. Syst. Evol. Microbiol.">
        <title>Complete genome sequence of Corynebacterium casei LMG S-19264T (=DSM 44701T), isolated from a smear-ripened cheese.</title>
        <authorList>
            <consortium name="US DOE Joint Genome Institute (JGI-PGF)"/>
            <person name="Walter F."/>
            <person name="Albersmeier A."/>
            <person name="Kalinowski J."/>
            <person name="Ruckert C."/>
        </authorList>
    </citation>
    <scope>NUCLEOTIDE SEQUENCE</scope>
    <source>
        <strain evidence="1">JCM 13919</strain>
    </source>
</reference>
<dbReference type="OrthoDB" id="9787486at2"/>